<gene>
    <name evidence="4" type="ORF">J0895_22955</name>
</gene>
<evidence type="ECO:0000259" key="3">
    <source>
        <dbReference type="Pfam" id="PF09374"/>
    </source>
</evidence>
<dbReference type="EMBL" id="JAFLQW010000600">
    <property type="protein sequence ID" value="MBO0351888.1"/>
    <property type="molecule type" value="Genomic_DNA"/>
</dbReference>
<name>A0ABS3FXM4_9CYAN</name>
<comment type="caution">
    <text evidence="4">The sequence shown here is derived from an EMBL/GenBank/DDBJ whole genome shotgun (WGS) entry which is preliminary data.</text>
</comment>
<dbReference type="InterPro" id="IPR018537">
    <property type="entry name" value="Peptidoglycan-bd_3"/>
</dbReference>
<dbReference type="InterPro" id="IPR008565">
    <property type="entry name" value="TtsA-like_GH18_dom"/>
</dbReference>
<dbReference type="Gene3D" id="1.20.141.10">
    <property type="entry name" value="Chitosanase, subunit A, domain 1"/>
    <property type="match status" value="1"/>
</dbReference>
<dbReference type="RefSeq" id="WP_207090318.1">
    <property type="nucleotide sequence ID" value="NZ_JAFLQW010000600.1"/>
</dbReference>
<feature type="domain" description="Peptidoglycan binding" evidence="3">
    <location>
        <begin position="101"/>
        <end position="165"/>
    </location>
</feature>
<sequence length="241" mass="27334">MTHTNNPFATALQFTLKWEGGAGHPQDLAGAVNRGISQDTYNTYCRNKGLSVQSVHLLTDSELEEIYFHRYWKLSKADVMCLPLSIVHFDTAVNFHVPGSIEFLQEAIGELSIDGKFGPNTQRALEKYNNLETAKRYCHSRIAYRHQRVKANPSQEIFLDGWLRRDRDLLAYIEQWAQSTTGTPPQKSPIFSSVAPLPDETPMQEPPNPTTSEQKSEEVFKKLQQAIALLQEVVDTLKTSR</sequence>
<accession>A0ABS3FXM4</accession>
<feature type="region of interest" description="Disordered" evidence="1">
    <location>
        <begin position="180"/>
        <end position="218"/>
    </location>
</feature>
<protein>
    <submittedName>
        <fullName evidence="4">Secretion activating protein</fullName>
    </submittedName>
</protein>
<evidence type="ECO:0000256" key="1">
    <source>
        <dbReference type="SAM" id="MobiDB-lite"/>
    </source>
</evidence>
<evidence type="ECO:0000259" key="2">
    <source>
        <dbReference type="Pfam" id="PF05838"/>
    </source>
</evidence>
<dbReference type="Pfam" id="PF05838">
    <property type="entry name" value="Glyco_hydro_108"/>
    <property type="match status" value="1"/>
</dbReference>
<dbReference type="Pfam" id="PF09374">
    <property type="entry name" value="PG_binding_3"/>
    <property type="match status" value="1"/>
</dbReference>
<evidence type="ECO:0000313" key="4">
    <source>
        <dbReference type="EMBL" id="MBO0351888.1"/>
    </source>
</evidence>
<organism evidence="4 5">
    <name type="scientific">Phormidium pseudopriestleyi FRX01</name>
    <dbReference type="NCBI Taxonomy" id="1759528"/>
    <lineage>
        <taxon>Bacteria</taxon>
        <taxon>Bacillati</taxon>
        <taxon>Cyanobacteriota</taxon>
        <taxon>Cyanophyceae</taxon>
        <taxon>Oscillatoriophycideae</taxon>
        <taxon>Oscillatoriales</taxon>
        <taxon>Oscillatoriaceae</taxon>
        <taxon>Phormidium</taxon>
    </lineage>
</organism>
<keyword evidence="5" id="KW-1185">Reference proteome</keyword>
<dbReference type="InterPro" id="IPR023346">
    <property type="entry name" value="Lysozyme-like_dom_sf"/>
</dbReference>
<evidence type="ECO:0000313" key="5">
    <source>
        <dbReference type="Proteomes" id="UP000664844"/>
    </source>
</evidence>
<feature type="domain" description="TtsA-like Glycoside hydrolase family 108" evidence="2">
    <location>
        <begin position="13"/>
        <end position="95"/>
    </location>
</feature>
<reference evidence="4 5" key="1">
    <citation type="submission" date="2021-03" db="EMBL/GenBank/DDBJ databases">
        <title>Metabolic Capacity of the Antarctic Cyanobacterium Phormidium pseudopriestleyi that Sustains Oxygenic Photosynthesis in the Presence of Hydrogen Sulfide.</title>
        <authorList>
            <person name="Lumian J.E."/>
            <person name="Jungblut A.D."/>
            <person name="Dillon M.L."/>
            <person name="Hawes I."/>
            <person name="Doran P.T."/>
            <person name="Mackey T.J."/>
            <person name="Dick G.J."/>
            <person name="Grettenberger C.L."/>
            <person name="Sumner D.Y."/>
        </authorList>
    </citation>
    <scope>NUCLEOTIDE SEQUENCE [LARGE SCALE GENOMIC DNA]</scope>
    <source>
        <strain evidence="4 5">FRX01</strain>
    </source>
</reference>
<dbReference type="Proteomes" id="UP000664844">
    <property type="component" value="Unassembled WGS sequence"/>
</dbReference>
<dbReference type="SUPFAM" id="SSF53955">
    <property type="entry name" value="Lysozyme-like"/>
    <property type="match status" value="1"/>
</dbReference>
<feature type="compositionally biased region" description="Polar residues" evidence="1">
    <location>
        <begin position="180"/>
        <end position="191"/>
    </location>
</feature>
<proteinExistence type="predicted"/>